<dbReference type="STRING" id="1745343.A0A2J6PVF4"/>
<feature type="compositionally biased region" description="Basic and acidic residues" evidence="1">
    <location>
        <begin position="1"/>
        <end position="18"/>
    </location>
</feature>
<feature type="domain" description="BAH" evidence="2">
    <location>
        <begin position="111"/>
        <end position="245"/>
    </location>
</feature>
<proteinExistence type="predicted"/>
<dbReference type="OrthoDB" id="10259622at2759"/>
<reference evidence="3 4" key="1">
    <citation type="submission" date="2016-05" db="EMBL/GenBank/DDBJ databases">
        <title>A degradative enzymes factory behind the ericoid mycorrhizal symbiosis.</title>
        <authorList>
            <consortium name="DOE Joint Genome Institute"/>
            <person name="Martino E."/>
            <person name="Morin E."/>
            <person name="Grelet G."/>
            <person name="Kuo A."/>
            <person name="Kohler A."/>
            <person name="Daghino S."/>
            <person name="Barry K."/>
            <person name="Choi C."/>
            <person name="Cichocki N."/>
            <person name="Clum A."/>
            <person name="Copeland A."/>
            <person name="Hainaut M."/>
            <person name="Haridas S."/>
            <person name="Labutti K."/>
            <person name="Lindquist E."/>
            <person name="Lipzen A."/>
            <person name="Khouja H.-R."/>
            <person name="Murat C."/>
            <person name="Ohm R."/>
            <person name="Olson A."/>
            <person name="Spatafora J."/>
            <person name="Veneault-Fourrey C."/>
            <person name="Henrissat B."/>
            <person name="Grigoriev I."/>
            <person name="Martin F."/>
            <person name="Perotto S."/>
        </authorList>
    </citation>
    <scope>NUCLEOTIDE SEQUENCE [LARGE SCALE GENOMIC DNA]</scope>
    <source>
        <strain evidence="3 4">UAMH 7357</strain>
    </source>
</reference>
<organism evidence="3 4">
    <name type="scientific">Hyaloscypha hepaticicola</name>
    <dbReference type="NCBI Taxonomy" id="2082293"/>
    <lineage>
        <taxon>Eukaryota</taxon>
        <taxon>Fungi</taxon>
        <taxon>Dikarya</taxon>
        <taxon>Ascomycota</taxon>
        <taxon>Pezizomycotina</taxon>
        <taxon>Leotiomycetes</taxon>
        <taxon>Helotiales</taxon>
        <taxon>Hyaloscyphaceae</taxon>
        <taxon>Hyaloscypha</taxon>
    </lineage>
</organism>
<dbReference type="Gene3D" id="2.30.30.490">
    <property type="match status" value="1"/>
</dbReference>
<gene>
    <name evidence="3" type="ORF">NA56DRAFT_577844</name>
</gene>
<evidence type="ECO:0000313" key="3">
    <source>
        <dbReference type="EMBL" id="PMD18008.1"/>
    </source>
</evidence>
<dbReference type="Gene3D" id="3.30.40.10">
    <property type="entry name" value="Zinc/RING finger domain, C3HC4 (zinc finger)"/>
    <property type="match status" value="1"/>
</dbReference>
<evidence type="ECO:0000259" key="2">
    <source>
        <dbReference type="PROSITE" id="PS51038"/>
    </source>
</evidence>
<dbReference type="AlphaFoldDB" id="A0A2J6PVF4"/>
<sequence length="364" mass="41330">MAPKHGLDSFKSEQEQLAKRAKSSATPTSRSATPADPGAKVPFEVKYPNMDESMKRSAAEQELAAHADWQVSPFVAKGALREGELDQHYTVVPHVEWESMKKYNNFIIQGEVYKNDQFVFVRGENTPKDKDTEGQPKDFWVARILQVRAKNAQNVYALIAWMYWPEELPPPGIKQKDMESRDSGKRTYHGGHELVASNYMEVLDVLSFAGKADVYHWLEEDDNLSHKLYWRQTFNRKTQALSKLREHCICGGYFNPEKTMFICDNTECKVWLHKECIIDDILSKTYSRLIEGESGTPDTKTNGIARTNGKKTKGKNRHKGLFTATIKDDGDGAPIAIIKDLRPGADPKTWEEAIKCPKCSTELQ</sequence>
<protein>
    <recommendedName>
        <fullName evidence="2">BAH domain-containing protein</fullName>
    </recommendedName>
</protein>
<dbReference type="Proteomes" id="UP000235672">
    <property type="component" value="Unassembled WGS sequence"/>
</dbReference>
<dbReference type="SUPFAM" id="SSF57903">
    <property type="entry name" value="FYVE/PHD zinc finger"/>
    <property type="match status" value="1"/>
</dbReference>
<evidence type="ECO:0000313" key="4">
    <source>
        <dbReference type="Proteomes" id="UP000235672"/>
    </source>
</evidence>
<dbReference type="PANTHER" id="PTHR46364">
    <property type="entry name" value="OS08G0421900 PROTEIN"/>
    <property type="match status" value="1"/>
</dbReference>
<feature type="compositionally biased region" description="Low complexity" evidence="1">
    <location>
        <begin position="23"/>
        <end position="35"/>
    </location>
</feature>
<keyword evidence="4" id="KW-1185">Reference proteome</keyword>
<dbReference type="InterPro" id="IPR011011">
    <property type="entry name" value="Znf_FYVE_PHD"/>
</dbReference>
<dbReference type="CDD" id="cd04370">
    <property type="entry name" value="BAH"/>
    <property type="match status" value="1"/>
</dbReference>
<dbReference type="PROSITE" id="PS51038">
    <property type="entry name" value="BAH"/>
    <property type="match status" value="1"/>
</dbReference>
<dbReference type="InterPro" id="IPR013083">
    <property type="entry name" value="Znf_RING/FYVE/PHD"/>
</dbReference>
<feature type="region of interest" description="Disordered" evidence="1">
    <location>
        <begin position="1"/>
        <end position="43"/>
    </location>
</feature>
<dbReference type="InterPro" id="IPR043151">
    <property type="entry name" value="BAH_sf"/>
</dbReference>
<feature type="region of interest" description="Disordered" evidence="1">
    <location>
        <begin position="297"/>
        <end position="316"/>
    </location>
</feature>
<dbReference type="EMBL" id="KZ613496">
    <property type="protein sequence ID" value="PMD18008.1"/>
    <property type="molecule type" value="Genomic_DNA"/>
</dbReference>
<name>A0A2J6PVF4_9HELO</name>
<accession>A0A2J6PVF4</accession>
<dbReference type="InterPro" id="IPR001025">
    <property type="entry name" value="BAH_dom"/>
</dbReference>
<dbReference type="GO" id="GO:0003682">
    <property type="term" value="F:chromatin binding"/>
    <property type="evidence" value="ECO:0007669"/>
    <property type="project" value="InterPro"/>
</dbReference>
<evidence type="ECO:0000256" key="1">
    <source>
        <dbReference type="SAM" id="MobiDB-lite"/>
    </source>
</evidence>